<feature type="transmembrane region" description="Helical" evidence="1">
    <location>
        <begin position="6"/>
        <end position="26"/>
    </location>
</feature>
<dbReference type="PIRSF" id="PIRSF019083">
    <property type="entry name" value="UCP019083_VanZ"/>
    <property type="match status" value="1"/>
</dbReference>
<dbReference type="EMBL" id="JAAAMV010000003">
    <property type="protein sequence ID" value="NBD23590.1"/>
    <property type="molecule type" value="Genomic_DNA"/>
</dbReference>
<keyword evidence="1" id="KW-0812">Transmembrane</keyword>
<keyword evidence="1" id="KW-0472">Membrane</keyword>
<keyword evidence="1" id="KW-1133">Transmembrane helix</keyword>
<dbReference type="RefSeq" id="WP_161742237.1">
    <property type="nucleotide sequence ID" value="NZ_JAAAMV010000003.1"/>
</dbReference>
<feature type="domain" description="VanZ-like" evidence="2">
    <location>
        <begin position="13"/>
        <end position="157"/>
    </location>
</feature>
<accession>A0ABW9XLT5</accession>
<keyword evidence="4" id="KW-1185">Reference proteome</keyword>
<dbReference type="Pfam" id="PF04892">
    <property type="entry name" value="VanZ"/>
    <property type="match status" value="1"/>
</dbReference>
<name>A0ABW9XLT5_9BACL</name>
<proteinExistence type="predicted"/>
<evidence type="ECO:0000256" key="1">
    <source>
        <dbReference type="SAM" id="Phobius"/>
    </source>
</evidence>
<reference evidence="3 4" key="1">
    <citation type="submission" date="2020-01" db="EMBL/GenBank/DDBJ databases">
        <title>Paenibacillus soybeanensis sp. nov. isolated from the nodules of soybean (Glycine max(L.) Merr).</title>
        <authorList>
            <person name="Wang H."/>
        </authorList>
    </citation>
    <scope>NUCLEOTIDE SEQUENCE [LARGE SCALE GENOMIC DNA]</scope>
    <source>
        <strain evidence="3 4">T1</strain>
    </source>
</reference>
<organism evidence="3 4">
    <name type="scientific">Paenibacillus glycinis</name>
    <dbReference type="NCBI Taxonomy" id="2697035"/>
    <lineage>
        <taxon>Bacteria</taxon>
        <taxon>Bacillati</taxon>
        <taxon>Bacillota</taxon>
        <taxon>Bacilli</taxon>
        <taxon>Bacillales</taxon>
        <taxon>Paenibacillaceae</taxon>
        <taxon>Paenibacillus</taxon>
    </lineage>
</organism>
<gene>
    <name evidence="3" type="ORF">GT019_06870</name>
</gene>
<dbReference type="NCBIfam" id="NF037970">
    <property type="entry name" value="vanZ_1"/>
    <property type="match status" value="1"/>
</dbReference>
<protein>
    <submittedName>
        <fullName evidence="3">VanZ family protein</fullName>
    </submittedName>
</protein>
<feature type="transmembrane region" description="Helical" evidence="1">
    <location>
        <begin position="85"/>
        <end position="102"/>
    </location>
</feature>
<feature type="transmembrane region" description="Helical" evidence="1">
    <location>
        <begin position="140"/>
        <end position="157"/>
    </location>
</feature>
<dbReference type="Proteomes" id="UP000665561">
    <property type="component" value="Unassembled WGS sequence"/>
</dbReference>
<comment type="caution">
    <text evidence="3">The sequence shown here is derived from an EMBL/GenBank/DDBJ whole genome shotgun (WGS) entry which is preliminary data.</text>
</comment>
<evidence type="ECO:0000259" key="2">
    <source>
        <dbReference type="Pfam" id="PF04892"/>
    </source>
</evidence>
<evidence type="ECO:0000313" key="3">
    <source>
        <dbReference type="EMBL" id="NBD23590.1"/>
    </source>
</evidence>
<dbReference type="InterPro" id="IPR016747">
    <property type="entry name" value="Phosphotransbutyrylase"/>
</dbReference>
<dbReference type="InterPro" id="IPR006976">
    <property type="entry name" value="VanZ-like"/>
</dbReference>
<sequence length="169" mass="19421">MEGTGKTVIIFKLLFLFGWIFLIFLFSSQSYEEQSIIPFLSKHFSERAATEVLPDMDFYYFHHEYSNAKKPFDLIEFLFRKGAHLFIYAVLAFLAATALRAGDKPRYWLLVPLLVAVSVAKVDEWNQSFTVGRTSNPKDILIDAIGGVMGLGCYIILRKLRLGNRNEKR</sequence>
<evidence type="ECO:0000313" key="4">
    <source>
        <dbReference type="Proteomes" id="UP000665561"/>
    </source>
</evidence>